<dbReference type="EMBL" id="CM032187">
    <property type="protein sequence ID" value="KAG7089695.1"/>
    <property type="molecule type" value="Genomic_DNA"/>
</dbReference>
<feature type="compositionally biased region" description="Low complexity" evidence="1">
    <location>
        <begin position="194"/>
        <end position="215"/>
    </location>
</feature>
<dbReference type="Proteomes" id="UP001049176">
    <property type="component" value="Chromosome 7"/>
</dbReference>
<feature type="compositionally biased region" description="Low complexity" evidence="1">
    <location>
        <begin position="243"/>
        <end position="261"/>
    </location>
</feature>
<dbReference type="GeneID" id="66080425"/>
<dbReference type="AlphaFoldDB" id="A0A9P7RUN1"/>
<dbReference type="OrthoDB" id="3271236at2759"/>
<feature type="compositionally biased region" description="Polar residues" evidence="1">
    <location>
        <begin position="325"/>
        <end position="343"/>
    </location>
</feature>
<feature type="compositionally biased region" description="Polar residues" evidence="1">
    <location>
        <begin position="264"/>
        <end position="288"/>
    </location>
</feature>
<proteinExistence type="predicted"/>
<feature type="compositionally biased region" description="Polar residues" evidence="1">
    <location>
        <begin position="82"/>
        <end position="98"/>
    </location>
</feature>
<keyword evidence="3" id="KW-1185">Reference proteome</keyword>
<feature type="region of interest" description="Disordered" evidence="1">
    <location>
        <begin position="56"/>
        <end position="466"/>
    </location>
</feature>
<name>A0A9P7RUN1_9AGAR</name>
<feature type="compositionally biased region" description="Polar residues" evidence="1">
    <location>
        <begin position="216"/>
        <end position="229"/>
    </location>
</feature>
<comment type="caution">
    <text evidence="2">The sequence shown here is derived from an EMBL/GenBank/DDBJ whole genome shotgun (WGS) entry which is preliminary data.</text>
</comment>
<dbReference type="RefSeq" id="XP_043006165.1">
    <property type="nucleotide sequence ID" value="XM_043156379.1"/>
</dbReference>
<organism evidence="2 3">
    <name type="scientific">Marasmius oreades</name>
    <name type="common">fairy-ring Marasmius</name>
    <dbReference type="NCBI Taxonomy" id="181124"/>
    <lineage>
        <taxon>Eukaryota</taxon>
        <taxon>Fungi</taxon>
        <taxon>Dikarya</taxon>
        <taxon>Basidiomycota</taxon>
        <taxon>Agaricomycotina</taxon>
        <taxon>Agaricomycetes</taxon>
        <taxon>Agaricomycetidae</taxon>
        <taxon>Agaricales</taxon>
        <taxon>Marasmiineae</taxon>
        <taxon>Marasmiaceae</taxon>
        <taxon>Marasmius</taxon>
    </lineage>
</organism>
<gene>
    <name evidence="2" type="ORF">E1B28_011350</name>
</gene>
<reference evidence="2" key="1">
    <citation type="journal article" date="2021" name="Genome Biol. Evol.">
        <title>The assembled and annotated genome of the fairy-ring fungus Marasmius oreades.</title>
        <authorList>
            <person name="Hiltunen M."/>
            <person name="Ament-Velasquez S.L."/>
            <person name="Johannesson H."/>
        </authorList>
    </citation>
    <scope>NUCLEOTIDE SEQUENCE</scope>
    <source>
        <strain evidence="2">03SP1</strain>
    </source>
</reference>
<feature type="compositionally biased region" description="Basic and acidic residues" evidence="1">
    <location>
        <begin position="439"/>
        <end position="450"/>
    </location>
</feature>
<feature type="compositionally biased region" description="Polar residues" evidence="1">
    <location>
        <begin position="182"/>
        <end position="192"/>
    </location>
</feature>
<protein>
    <submittedName>
        <fullName evidence="2">Uncharacterized protein</fullName>
    </submittedName>
</protein>
<accession>A0A9P7RUN1</accession>
<evidence type="ECO:0000313" key="3">
    <source>
        <dbReference type="Proteomes" id="UP001049176"/>
    </source>
</evidence>
<evidence type="ECO:0000313" key="2">
    <source>
        <dbReference type="EMBL" id="KAG7089695.1"/>
    </source>
</evidence>
<dbReference type="KEGG" id="more:E1B28_011350"/>
<evidence type="ECO:0000256" key="1">
    <source>
        <dbReference type="SAM" id="MobiDB-lite"/>
    </source>
</evidence>
<sequence>MPLPDERPRASVANLIGRFEQQNKKTVQAGTGPVIPGRSSSVVSNITGDSVKEAVKEKREWPPKVAPTPAVDPPALIRATPFPTNTGSFDSSAISNTSNKHDVLPSETPGSTPHVAESPAAPVVDTVIQNAQNDSGMGAENTHIGEKFLKSPKSQPAKGTKSPPPSSFRTPSKTPAKAVPRNVSNTASTPALRTQHTGQSFSSTSSTRKSVTPKTAPSTPSRPKTSSGIPSGAPKEKAPLSVARSKTPTPSKSPASTAVPARSKTPSSNLFTPTAASLAKSRNTSGEISTPMRRVTLSSSAADRLSKPTASSLSKARSPPPVTQIRGSPSDRGSTTKPAQQRGTKPRVVVTSKGETKNKSTVGEVKLTSDSEELSVHHEAASPTPGSVTRLPNEPTLSHGVENNGQGDESKSVGAESPADVGSLEQHGLPLDTGEVDDDRSATPVKRELSNVDGQETENGVHDLANRVGTDIEDMVNLLEHTKARPVSIINIPDEVNEIPDED</sequence>